<feature type="region of interest" description="Disordered" evidence="1">
    <location>
        <begin position="167"/>
        <end position="221"/>
    </location>
</feature>
<gene>
    <name evidence="2" type="ORF">TeGR_g7728</name>
</gene>
<evidence type="ECO:0000313" key="2">
    <source>
        <dbReference type="EMBL" id="GMI28412.1"/>
    </source>
</evidence>
<feature type="compositionally biased region" description="Basic and acidic residues" evidence="1">
    <location>
        <begin position="193"/>
        <end position="213"/>
    </location>
</feature>
<feature type="compositionally biased region" description="Polar residues" evidence="1">
    <location>
        <begin position="126"/>
        <end position="138"/>
    </location>
</feature>
<evidence type="ECO:0000313" key="3">
    <source>
        <dbReference type="Proteomes" id="UP001165060"/>
    </source>
</evidence>
<accession>A0ABQ6MKU7</accession>
<feature type="compositionally biased region" description="Basic and acidic residues" evidence="1">
    <location>
        <begin position="103"/>
        <end position="121"/>
    </location>
</feature>
<feature type="compositionally biased region" description="Low complexity" evidence="1">
    <location>
        <begin position="30"/>
        <end position="41"/>
    </location>
</feature>
<keyword evidence="3" id="KW-1185">Reference proteome</keyword>
<name>A0ABQ6MKU7_9STRA</name>
<feature type="region of interest" description="Disordered" evidence="1">
    <location>
        <begin position="1"/>
        <end position="145"/>
    </location>
</feature>
<proteinExistence type="predicted"/>
<sequence>MSDLKLPSINSLKLPSIGAVPSLDSDRARSPFSSHPASSSAQKITPLREGGKKSRKNRSGGRGSPGNDQSGEVLYDMNEMSLEEAEEKARRKRRKEKKRKERERRALQEEQDARENARENARVPMMSNSTPAQASELTPKNYYEGRDLGFASQPLHLEGGQRLEDALSTSGDHDLAPGGGGSPEAASFTGIVNEDRLTDKQRRRGQRDNEKAMRQKKKQIKRAKKMEKCAVRLQNWFRGKFARAVAKRMRRRKLFALAAQSGVLLACEGTQQGQSGWYQQTEESIPVYYEVNERGEWKLIC</sequence>
<organism evidence="2 3">
    <name type="scientific">Tetraparma gracilis</name>
    <dbReference type="NCBI Taxonomy" id="2962635"/>
    <lineage>
        <taxon>Eukaryota</taxon>
        <taxon>Sar</taxon>
        <taxon>Stramenopiles</taxon>
        <taxon>Ochrophyta</taxon>
        <taxon>Bolidophyceae</taxon>
        <taxon>Parmales</taxon>
        <taxon>Triparmaceae</taxon>
        <taxon>Tetraparma</taxon>
    </lineage>
</organism>
<feature type="compositionally biased region" description="Basic residues" evidence="1">
    <location>
        <begin position="90"/>
        <end position="102"/>
    </location>
</feature>
<dbReference type="Proteomes" id="UP001165060">
    <property type="component" value="Unassembled WGS sequence"/>
</dbReference>
<reference evidence="2 3" key="1">
    <citation type="journal article" date="2023" name="Commun. Biol.">
        <title>Genome analysis of Parmales, the sister group of diatoms, reveals the evolutionary specialization of diatoms from phago-mixotrophs to photoautotrophs.</title>
        <authorList>
            <person name="Ban H."/>
            <person name="Sato S."/>
            <person name="Yoshikawa S."/>
            <person name="Yamada K."/>
            <person name="Nakamura Y."/>
            <person name="Ichinomiya M."/>
            <person name="Sato N."/>
            <person name="Blanc-Mathieu R."/>
            <person name="Endo H."/>
            <person name="Kuwata A."/>
            <person name="Ogata H."/>
        </authorList>
    </citation>
    <scope>NUCLEOTIDE SEQUENCE [LARGE SCALE GENOMIC DNA]</scope>
</reference>
<comment type="caution">
    <text evidence="2">The sequence shown here is derived from an EMBL/GenBank/DDBJ whole genome shotgun (WGS) entry which is preliminary data.</text>
</comment>
<dbReference type="EMBL" id="BRYB01002972">
    <property type="protein sequence ID" value="GMI28412.1"/>
    <property type="molecule type" value="Genomic_DNA"/>
</dbReference>
<dbReference type="PROSITE" id="PS50096">
    <property type="entry name" value="IQ"/>
    <property type="match status" value="1"/>
</dbReference>
<protein>
    <submittedName>
        <fullName evidence="2">Uncharacterized protein</fullName>
    </submittedName>
</protein>
<evidence type="ECO:0000256" key="1">
    <source>
        <dbReference type="SAM" id="MobiDB-lite"/>
    </source>
</evidence>